<sequence>MWERTVNKKKQTPKAKHYQLTWNVFNAVDVVEQYEAQSGDKSGVLPYPVLAKIYKGNLMPALQLGTIVNHQTYGVTFFAKIKKDSGEEGLVERGFRIDTPMKLSEFINGYEDCYVNKGHGLKVKGWKGAKDEWLSMMDEEFHNDTCLDAWAVANCLVRAKV</sequence>
<dbReference type="RefSeq" id="WP_279694069.1">
    <property type="nucleotide sequence ID" value="NZ_JAOEEO010000001.1"/>
</dbReference>
<organism evidence="1 2">
    <name type="scientific">Acinetobacter courvalinii</name>
    <dbReference type="NCBI Taxonomy" id="280147"/>
    <lineage>
        <taxon>Bacteria</taxon>
        <taxon>Pseudomonadati</taxon>
        <taxon>Pseudomonadota</taxon>
        <taxon>Gammaproteobacteria</taxon>
        <taxon>Moraxellales</taxon>
        <taxon>Moraxellaceae</taxon>
        <taxon>Acinetobacter</taxon>
    </lineage>
</organism>
<reference evidence="1" key="1">
    <citation type="submission" date="2022-09" db="EMBL/GenBank/DDBJ databases">
        <title>Intensive care unit water sources are persistently colonized with multi-drug resistant bacteria and are the site of extensive horizontal gene transfer of antibiotic resistance genes.</title>
        <authorList>
            <person name="Diorio-Toth L."/>
        </authorList>
    </citation>
    <scope>NUCLEOTIDE SEQUENCE</scope>
    <source>
        <strain evidence="1">GD04005</strain>
    </source>
</reference>
<dbReference type="EMBL" id="JAOEEO010000001">
    <property type="protein sequence ID" value="MDH0562184.1"/>
    <property type="molecule type" value="Genomic_DNA"/>
</dbReference>
<gene>
    <name evidence="1" type="ORF">N7644_00630</name>
</gene>
<dbReference type="Proteomes" id="UP001159329">
    <property type="component" value="Unassembled WGS sequence"/>
</dbReference>
<name>A0AA42I4P3_9GAMM</name>
<protein>
    <submittedName>
        <fullName evidence="1">Uncharacterized protein</fullName>
    </submittedName>
</protein>
<accession>A0AA42I4P3</accession>
<proteinExistence type="predicted"/>
<evidence type="ECO:0000313" key="2">
    <source>
        <dbReference type="Proteomes" id="UP001159329"/>
    </source>
</evidence>
<comment type="caution">
    <text evidence="1">The sequence shown here is derived from an EMBL/GenBank/DDBJ whole genome shotgun (WGS) entry which is preliminary data.</text>
</comment>
<dbReference type="AlphaFoldDB" id="A0AA42I4P3"/>
<evidence type="ECO:0000313" key="1">
    <source>
        <dbReference type="EMBL" id="MDH0562184.1"/>
    </source>
</evidence>